<proteinExistence type="predicted"/>
<organism evidence="2 3">
    <name type="scientific">Xylaria bambusicola</name>
    <dbReference type="NCBI Taxonomy" id="326684"/>
    <lineage>
        <taxon>Eukaryota</taxon>
        <taxon>Fungi</taxon>
        <taxon>Dikarya</taxon>
        <taxon>Ascomycota</taxon>
        <taxon>Pezizomycotina</taxon>
        <taxon>Sordariomycetes</taxon>
        <taxon>Xylariomycetidae</taxon>
        <taxon>Xylariales</taxon>
        <taxon>Xylariaceae</taxon>
        <taxon>Xylaria</taxon>
    </lineage>
</organism>
<name>A0AAN7V365_9PEZI</name>
<sequence length="111" mass="11478">MDVGGFNDGVPGDKDSVNCLCVGTNGALSVPSCGLMAIKNRNNPNTEPRAARRACLAPQRSLVLQTGGVPNMQGVHAHPREHKEIHTEADAGGAREGNAGDADALLRVPKG</sequence>
<comment type="caution">
    <text evidence="2">The sequence shown here is derived from an EMBL/GenBank/DDBJ whole genome shotgun (WGS) entry which is preliminary data.</text>
</comment>
<evidence type="ECO:0000256" key="1">
    <source>
        <dbReference type="SAM" id="MobiDB-lite"/>
    </source>
</evidence>
<feature type="region of interest" description="Disordered" evidence="1">
    <location>
        <begin position="69"/>
        <end position="111"/>
    </location>
</feature>
<keyword evidence="3" id="KW-1185">Reference proteome</keyword>
<dbReference type="EMBL" id="JAWHQM010000039">
    <property type="protein sequence ID" value="KAK5634249.1"/>
    <property type="molecule type" value="Genomic_DNA"/>
</dbReference>
<gene>
    <name evidence="2" type="ORF">RRF57_009963</name>
</gene>
<reference evidence="2 3" key="1">
    <citation type="submission" date="2023-10" db="EMBL/GenBank/DDBJ databases">
        <title>Draft genome sequence of Xylaria bambusicola isolate GMP-LS, the root and basal stem rot pathogen of sugarcane in Indonesia.</title>
        <authorList>
            <person name="Selvaraj P."/>
            <person name="Muralishankar V."/>
            <person name="Muruganantham S."/>
            <person name="Sp S."/>
            <person name="Haryani S."/>
            <person name="Lau K.J.X."/>
            <person name="Naqvi N.I."/>
        </authorList>
    </citation>
    <scope>NUCLEOTIDE SEQUENCE [LARGE SCALE GENOMIC DNA]</scope>
    <source>
        <strain evidence="2">GMP-LS</strain>
    </source>
</reference>
<accession>A0AAN7V365</accession>
<protein>
    <submittedName>
        <fullName evidence="2">Uncharacterized protein</fullName>
    </submittedName>
</protein>
<evidence type="ECO:0000313" key="3">
    <source>
        <dbReference type="Proteomes" id="UP001305414"/>
    </source>
</evidence>
<dbReference type="Proteomes" id="UP001305414">
    <property type="component" value="Unassembled WGS sequence"/>
</dbReference>
<dbReference type="AlphaFoldDB" id="A0AAN7V365"/>
<evidence type="ECO:0000313" key="2">
    <source>
        <dbReference type="EMBL" id="KAK5634249.1"/>
    </source>
</evidence>